<organism evidence="7 8">
    <name type="scientific">Pseudogymnoascus verrucosus</name>
    <dbReference type="NCBI Taxonomy" id="342668"/>
    <lineage>
        <taxon>Eukaryota</taxon>
        <taxon>Fungi</taxon>
        <taxon>Dikarya</taxon>
        <taxon>Ascomycota</taxon>
        <taxon>Pezizomycotina</taxon>
        <taxon>Leotiomycetes</taxon>
        <taxon>Thelebolales</taxon>
        <taxon>Thelebolaceae</taxon>
        <taxon>Pseudogymnoascus</taxon>
    </lineage>
</organism>
<dbReference type="STRING" id="342668.A0A1B8GDT1"/>
<feature type="compositionally biased region" description="Low complexity" evidence="5">
    <location>
        <begin position="592"/>
        <end position="602"/>
    </location>
</feature>
<dbReference type="CDD" id="cd06145">
    <property type="entry name" value="REX1_like"/>
    <property type="match status" value="1"/>
</dbReference>
<feature type="region of interest" description="Disordered" evidence="5">
    <location>
        <begin position="668"/>
        <end position="691"/>
    </location>
</feature>
<keyword evidence="3" id="KW-0378">Hydrolase</keyword>
<dbReference type="PANTHER" id="PTHR12801">
    <property type="entry name" value="RNA EXONUCLEASE REXO1 / RECO3 FAMILY MEMBER-RELATED"/>
    <property type="match status" value="1"/>
</dbReference>
<dbReference type="SMART" id="SM00479">
    <property type="entry name" value="EXOIII"/>
    <property type="match status" value="1"/>
</dbReference>
<sequence>MFTSKGLFSKIDCPYSDRCLLPKCLFAHHKPPAMKPAESSPAVPSPELPSEKQAIAVAAEDGQRKRRKIGHGDIAEVKAAAKESSSTSSEKRPISPPPPRRTSSLAPGKKPEEMSKTEPKKAAAPAKQAPKAAPSVPKPAKSETLNPRLLKHSPATHELRTKLVNLLHDQLVRLNTELAKESPPNKSLLLTAQELITMALDIEEQAAKDKPAIHSSVVKNTIVRYKKMPLADWKSARQTTIDAEAAKSAPATSTSKPPPTAAAPKPLTTGLPQHLELSLLPKLLTPLTSLSAHGYVSSIPSADSIATAQSGLAAAQGWEVCDRCKSRFQVFPGRRESDGLLTSGGTCTYHWGKPFFPSRSATDIKGSKREKRYRCCGQALGDSAGCTKATTHVFKVTEVKRLAALFNFISTPENDQADDDEPVCIDGEMGYTVHGLELIRLTATSWPSGTPLLDILVRPLGEVLDLNTRWSGVSAAQLTNAPSLPNPLDISSPSDAEKLKGAKRLHVVESPEAARELLLRFLTPRTPVIGHGLENDLNAVRLIHPTVIDTALLFPHQAGLPYRHALRTLVSLHLGRTIQAGGGIVAAPATSAAGSTSTSAPAEEGVVAPGHDSKEDANAAGDLVRWSIGREWAKMQGVGWTLVDGKLVPPERISEAFLEDQFVKVGEKGGRVTGKRRRGEEDVEEEAEVVG</sequence>
<dbReference type="InterPro" id="IPR047021">
    <property type="entry name" value="REXO1/3/4-like"/>
</dbReference>
<dbReference type="EMBL" id="KV460247">
    <property type="protein sequence ID" value="OBT93991.1"/>
    <property type="molecule type" value="Genomic_DNA"/>
</dbReference>
<keyword evidence="2" id="KW-0540">Nuclease</keyword>
<name>A0A1B8GDT1_9PEZI</name>
<evidence type="ECO:0000256" key="3">
    <source>
        <dbReference type="ARBA" id="ARBA00022801"/>
    </source>
</evidence>
<feature type="compositionally biased region" description="Low complexity" evidence="5">
    <location>
        <begin position="246"/>
        <end position="255"/>
    </location>
</feature>
<keyword evidence="8" id="KW-1185">Reference proteome</keyword>
<dbReference type="InterPro" id="IPR013520">
    <property type="entry name" value="Ribonucl_H"/>
</dbReference>
<feature type="compositionally biased region" description="Low complexity" evidence="5">
    <location>
        <begin position="122"/>
        <end position="139"/>
    </location>
</feature>
<feature type="domain" description="Exonuclease" evidence="6">
    <location>
        <begin position="421"/>
        <end position="633"/>
    </location>
</feature>
<feature type="compositionally biased region" description="Basic and acidic residues" evidence="5">
    <location>
        <begin position="70"/>
        <end position="81"/>
    </location>
</feature>
<accession>A0A1B8GDT1</accession>
<reference evidence="8" key="2">
    <citation type="journal article" date="2018" name="Nat. Commun.">
        <title>Extreme sensitivity to ultraviolet light in the fungal pathogen causing white-nose syndrome of bats.</title>
        <authorList>
            <person name="Palmer J.M."/>
            <person name="Drees K.P."/>
            <person name="Foster J.T."/>
            <person name="Lindner D.L."/>
        </authorList>
    </citation>
    <scope>NUCLEOTIDE SEQUENCE [LARGE SCALE GENOMIC DNA]</scope>
    <source>
        <strain evidence="8">UAMH 10579</strain>
    </source>
</reference>
<dbReference type="InterPro" id="IPR036397">
    <property type="entry name" value="RNaseH_sf"/>
</dbReference>
<protein>
    <submittedName>
        <fullName evidence="7">RNA exonuclease 3</fullName>
    </submittedName>
</protein>
<keyword evidence="4 7" id="KW-0269">Exonuclease</keyword>
<evidence type="ECO:0000259" key="6">
    <source>
        <dbReference type="SMART" id="SM00479"/>
    </source>
</evidence>
<dbReference type="GO" id="GO:0005634">
    <property type="term" value="C:nucleus"/>
    <property type="evidence" value="ECO:0007669"/>
    <property type="project" value="TreeGrafter"/>
</dbReference>
<evidence type="ECO:0000256" key="5">
    <source>
        <dbReference type="SAM" id="MobiDB-lite"/>
    </source>
</evidence>
<dbReference type="GO" id="GO:0003676">
    <property type="term" value="F:nucleic acid binding"/>
    <property type="evidence" value="ECO:0007669"/>
    <property type="project" value="InterPro"/>
</dbReference>
<proteinExistence type="inferred from homology"/>
<dbReference type="SUPFAM" id="SSF53098">
    <property type="entry name" value="Ribonuclease H-like"/>
    <property type="match status" value="1"/>
</dbReference>
<feature type="compositionally biased region" description="Basic and acidic residues" evidence="5">
    <location>
        <begin position="109"/>
        <end position="121"/>
    </location>
</feature>
<dbReference type="InterPro" id="IPR034922">
    <property type="entry name" value="REX1-like_exo"/>
</dbReference>
<evidence type="ECO:0000256" key="2">
    <source>
        <dbReference type="ARBA" id="ARBA00022722"/>
    </source>
</evidence>
<evidence type="ECO:0000313" key="7">
    <source>
        <dbReference type="EMBL" id="OBT93991.1"/>
    </source>
</evidence>
<dbReference type="OrthoDB" id="3996471at2759"/>
<reference evidence="7 8" key="1">
    <citation type="submission" date="2016-03" db="EMBL/GenBank/DDBJ databases">
        <title>Comparative genomics of Pseudogymnoascus destructans, the fungus causing white-nose syndrome of bats.</title>
        <authorList>
            <person name="Palmer J.M."/>
            <person name="Drees K.P."/>
            <person name="Foster J.T."/>
            <person name="Lindner D.L."/>
        </authorList>
    </citation>
    <scope>NUCLEOTIDE SEQUENCE [LARGE SCALE GENOMIC DNA]</scope>
    <source>
        <strain evidence="7 8">UAMH 10579</strain>
    </source>
</reference>
<dbReference type="AlphaFoldDB" id="A0A1B8GDT1"/>
<feature type="compositionally biased region" description="Acidic residues" evidence="5">
    <location>
        <begin position="681"/>
        <end position="691"/>
    </location>
</feature>
<dbReference type="GO" id="GO:0004527">
    <property type="term" value="F:exonuclease activity"/>
    <property type="evidence" value="ECO:0007669"/>
    <property type="project" value="UniProtKB-KW"/>
</dbReference>
<evidence type="ECO:0000256" key="1">
    <source>
        <dbReference type="ARBA" id="ARBA00006357"/>
    </source>
</evidence>
<evidence type="ECO:0000256" key="4">
    <source>
        <dbReference type="ARBA" id="ARBA00022839"/>
    </source>
</evidence>
<comment type="similarity">
    <text evidence="1">Belongs to the REXO1/REXO3 family.</text>
</comment>
<dbReference type="RefSeq" id="XP_018127724.1">
    <property type="nucleotide sequence ID" value="XM_018276563.2"/>
</dbReference>
<gene>
    <name evidence="7" type="primary">REX3</name>
    <name evidence="7" type="ORF">VE01_07127</name>
</gene>
<dbReference type="InterPro" id="IPR012337">
    <property type="entry name" value="RNaseH-like_sf"/>
</dbReference>
<dbReference type="GeneID" id="28840513"/>
<dbReference type="Proteomes" id="UP000091956">
    <property type="component" value="Unassembled WGS sequence"/>
</dbReference>
<dbReference type="PANTHER" id="PTHR12801:SF112">
    <property type="entry name" value="RNA EXONUCLEASE 3"/>
    <property type="match status" value="1"/>
</dbReference>
<dbReference type="Gene3D" id="3.30.420.10">
    <property type="entry name" value="Ribonuclease H-like superfamily/Ribonuclease H"/>
    <property type="match status" value="1"/>
</dbReference>
<feature type="region of interest" description="Disordered" evidence="5">
    <location>
        <begin position="242"/>
        <end position="268"/>
    </location>
</feature>
<evidence type="ECO:0000313" key="8">
    <source>
        <dbReference type="Proteomes" id="UP000091956"/>
    </source>
</evidence>
<feature type="region of interest" description="Disordered" evidence="5">
    <location>
        <begin position="592"/>
        <end position="614"/>
    </location>
</feature>
<feature type="region of interest" description="Disordered" evidence="5">
    <location>
        <begin position="32"/>
        <end position="154"/>
    </location>
</feature>